<evidence type="ECO:0000313" key="1">
    <source>
        <dbReference type="EMBL" id="CAH0392737.1"/>
    </source>
</evidence>
<sequence length="271" mass="30761">MDAIFAMDLTPSDIIDTWKGTDLEGTVISTYQRLQKFEDESSIAKASLEEAMEPPIVLEKKGSFTHLKVKEYLTIEIHEGKYDVPLYHKGSRDKAFEFFERKREQLRSRISEMHSVFLLGDEATEISRISQEASQKANSLQNVDSLDKTIIKSVLCGILMENLLLTTMDAVVPRLENVPVEVDQFSNGLTIAETDEVRDLLQTGDKGNTNVCLSCKTSVAIDMVVYHRQCKTVQWLEKYCDFVYDKQLGALCAQKTMRISSFQILTLLTKN</sequence>
<proteinExistence type="predicted"/>
<dbReference type="EMBL" id="OU963868">
    <property type="protein sequence ID" value="CAH0392737.1"/>
    <property type="molecule type" value="Genomic_DNA"/>
</dbReference>
<accession>A0A9P0AKQ0</accession>
<gene>
    <name evidence="1" type="ORF">BEMITA_LOCUS11213</name>
</gene>
<reference evidence="1" key="1">
    <citation type="submission" date="2021-12" db="EMBL/GenBank/DDBJ databases">
        <authorList>
            <person name="King R."/>
        </authorList>
    </citation>
    <scope>NUCLEOTIDE SEQUENCE</scope>
</reference>
<dbReference type="AlphaFoldDB" id="A0A9P0AKQ0"/>
<organism evidence="1 2">
    <name type="scientific">Bemisia tabaci</name>
    <name type="common">Sweetpotato whitefly</name>
    <name type="synonym">Aleurodes tabaci</name>
    <dbReference type="NCBI Taxonomy" id="7038"/>
    <lineage>
        <taxon>Eukaryota</taxon>
        <taxon>Metazoa</taxon>
        <taxon>Ecdysozoa</taxon>
        <taxon>Arthropoda</taxon>
        <taxon>Hexapoda</taxon>
        <taxon>Insecta</taxon>
        <taxon>Pterygota</taxon>
        <taxon>Neoptera</taxon>
        <taxon>Paraneoptera</taxon>
        <taxon>Hemiptera</taxon>
        <taxon>Sternorrhyncha</taxon>
        <taxon>Aleyrodoidea</taxon>
        <taxon>Aleyrodidae</taxon>
        <taxon>Aleyrodinae</taxon>
        <taxon>Bemisia</taxon>
    </lineage>
</organism>
<keyword evidence="2" id="KW-1185">Reference proteome</keyword>
<name>A0A9P0AKQ0_BEMTA</name>
<dbReference type="Proteomes" id="UP001152759">
    <property type="component" value="Chromosome 7"/>
</dbReference>
<evidence type="ECO:0000313" key="2">
    <source>
        <dbReference type="Proteomes" id="UP001152759"/>
    </source>
</evidence>
<protein>
    <submittedName>
        <fullName evidence="1">Uncharacterized protein</fullName>
    </submittedName>
</protein>